<keyword evidence="2" id="KW-0315">Glutamine amidotransferase</keyword>
<dbReference type="PANTHER" id="PTHR43418:SF2">
    <property type="entry name" value="BIFUNCTIONAL PROTEIN TRPGD"/>
    <property type="match status" value="1"/>
</dbReference>
<dbReference type="EC" id="4.1.3.27" evidence="1"/>
<dbReference type="PRINTS" id="PR00097">
    <property type="entry name" value="ANTSNTHASEII"/>
</dbReference>
<keyword evidence="3" id="KW-0456">Lyase</keyword>
<sequence length="195" mass="21741">MANILLLDNVDSFTYNLVDQLRTHNNTVVVYRNTVDIKIILQTLAQWSNPILVLSPGPGTPYTAGCMLNLIKSVKGNIPIIGICLGHQAIIEAYGGSIKYTDEIFHGKVSLINHDGLEMFKGIPQPLSVARYHSLVCDEIPSCFTVNSSIHKMIMSIRHNVEYVCGLQFHPESILTPHGDQILKQIIDWASLKYI</sequence>
<name>Q9JMV0_9GAMM</name>
<dbReference type="PRINTS" id="PR00096">
    <property type="entry name" value="GATASE"/>
</dbReference>
<dbReference type="InterPro" id="IPR017926">
    <property type="entry name" value="GATASE"/>
</dbReference>
<dbReference type="PROSITE" id="PS51273">
    <property type="entry name" value="GATASE_TYPE_1"/>
    <property type="match status" value="1"/>
</dbReference>
<dbReference type="NCBIfam" id="TIGR00566">
    <property type="entry name" value="trpG_papA"/>
    <property type="match status" value="1"/>
</dbReference>
<accession>Q9JMV0</accession>
<dbReference type="InterPro" id="IPR050472">
    <property type="entry name" value="Anth_synth/Amidotransfase"/>
</dbReference>
<proteinExistence type="predicted"/>
<gene>
    <name evidence="6" type="primary">trpG</name>
</gene>
<feature type="domain" description="Glutamine amidotransferase" evidence="5">
    <location>
        <begin position="5"/>
        <end position="186"/>
    </location>
</feature>
<dbReference type="SUPFAM" id="SSF52317">
    <property type="entry name" value="Class I glutamine amidotransferase-like"/>
    <property type="match status" value="1"/>
</dbReference>
<protein>
    <recommendedName>
        <fullName evidence="1">anthranilate synthase</fullName>
        <ecNumber evidence="1">4.1.3.27</ecNumber>
    </recommendedName>
</protein>
<dbReference type="GO" id="GO:0004049">
    <property type="term" value="F:anthranilate synthase activity"/>
    <property type="evidence" value="ECO:0007669"/>
    <property type="project" value="UniProtKB-EC"/>
</dbReference>
<evidence type="ECO:0000256" key="1">
    <source>
        <dbReference type="ARBA" id="ARBA00012266"/>
    </source>
</evidence>
<evidence type="ECO:0000256" key="3">
    <source>
        <dbReference type="ARBA" id="ARBA00023239"/>
    </source>
</evidence>
<evidence type="ECO:0000313" key="6">
    <source>
        <dbReference type="EMBL" id="AAF82315.1"/>
    </source>
</evidence>
<dbReference type="EMBL" id="L81122">
    <property type="protein sequence ID" value="AAF82315.1"/>
    <property type="molecule type" value="Genomic_DNA"/>
</dbReference>
<dbReference type="CDD" id="cd01743">
    <property type="entry name" value="GATase1_Anthranilate_Synthase"/>
    <property type="match status" value="1"/>
</dbReference>
<dbReference type="MEROPS" id="C26.960"/>
<dbReference type="GO" id="GO:0002047">
    <property type="term" value="P:phenazine biosynthetic process"/>
    <property type="evidence" value="ECO:0007669"/>
    <property type="project" value="TreeGrafter"/>
</dbReference>
<dbReference type="InterPro" id="IPR029062">
    <property type="entry name" value="Class_I_gatase-like"/>
</dbReference>
<evidence type="ECO:0000256" key="4">
    <source>
        <dbReference type="ARBA" id="ARBA00047683"/>
    </source>
</evidence>
<dbReference type="GO" id="GO:0000162">
    <property type="term" value="P:L-tryptophan biosynthetic process"/>
    <property type="evidence" value="ECO:0007669"/>
    <property type="project" value="TreeGrafter"/>
</dbReference>
<comment type="catalytic activity">
    <reaction evidence="4">
        <text>chorismate + L-glutamine = anthranilate + pyruvate + L-glutamate + H(+)</text>
        <dbReference type="Rhea" id="RHEA:21732"/>
        <dbReference type="ChEBI" id="CHEBI:15361"/>
        <dbReference type="ChEBI" id="CHEBI:15378"/>
        <dbReference type="ChEBI" id="CHEBI:16567"/>
        <dbReference type="ChEBI" id="CHEBI:29748"/>
        <dbReference type="ChEBI" id="CHEBI:29985"/>
        <dbReference type="ChEBI" id="CHEBI:58359"/>
        <dbReference type="EC" id="4.1.3.27"/>
    </reaction>
</comment>
<dbReference type="Gene3D" id="3.40.50.880">
    <property type="match status" value="1"/>
</dbReference>
<dbReference type="Pfam" id="PF00117">
    <property type="entry name" value="GATase"/>
    <property type="match status" value="1"/>
</dbReference>
<organism evidence="6">
    <name type="scientific">Buchnera aphidicola</name>
    <dbReference type="NCBI Taxonomy" id="9"/>
    <lineage>
        <taxon>Bacteria</taxon>
        <taxon>Pseudomonadati</taxon>
        <taxon>Pseudomonadota</taxon>
        <taxon>Gammaproteobacteria</taxon>
        <taxon>Enterobacterales</taxon>
        <taxon>Erwiniaceae</taxon>
        <taxon>Buchnera</taxon>
    </lineage>
</organism>
<dbReference type="PANTHER" id="PTHR43418">
    <property type="entry name" value="MULTIFUNCTIONAL TRYPTOPHAN BIOSYNTHESIS PROTEIN-RELATED"/>
    <property type="match status" value="1"/>
</dbReference>
<dbReference type="FunFam" id="3.40.50.880:FF:000003">
    <property type="entry name" value="Anthranilate synthase component II"/>
    <property type="match status" value="1"/>
</dbReference>
<dbReference type="PRINTS" id="PR00099">
    <property type="entry name" value="CPSGATASE"/>
</dbReference>
<dbReference type="AlphaFoldDB" id="Q9JMV0"/>
<dbReference type="GO" id="GO:0004048">
    <property type="term" value="F:anthranilate phosphoribosyltransferase activity"/>
    <property type="evidence" value="ECO:0007669"/>
    <property type="project" value="TreeGrafter"/>
</dbReference>
<evidence type="ECO:0000259" key="5">
    <source>
        <dbReference type="Pfam" id="PF00117"/>
    </source>
</evidence>
<dbReference type="InterPro" id="IPR006221">
    <property type="entry name" value="TrpG/PapA_dom"/>
</dbReference>
<dbReference type="GO" id="GO:0005829">
    <property type="term" value="C:cytosol"/>
    <property type="evidence" value="ECO:0007669"/>
    <property type="project" value="TreeGrafter"/>
</dbReference>
<reference evidence="6" key="1">
    <citation type="journal article" date="1997" name="Mol. Phylogenet. Evol.">
        <title>Evolution of the tryptophan biosynthetic pathway in Buchnera (aphid endosymbionts): studies of plasmid-associated trpEG within the genus Uroleucon.</title>
        <authorList>
            <person name="Rouhbakhsh D."/>
            <person name="Clark M.A."/>
            <person name="Baumann L."/>
            <person name="Moran N.A."/>
            <person name="Baumann P."/>
        </authorList>
    </citation>
    <scope>NUCLEOTIDE SEQUENCE</scope>
</reference>
<evidence type="ECO:0000256" key="2">
    <source>
        <dbReference type="ARBA" id="ARBA00022962"/>
    </source>
</evidence>